<comment type="caution">
    <text evidence="2">The sequence shown here is derived from an EMBL/GenBank/DDBJ whole genome shotgun (WGS) entry which is preliminary data.</text>
</comment>
<dbReference type="InterPro" id="IPR051531">
    <property type="entry name" value="N-acetyltransferase"/>
</dbReference>
<dbReference type="AlphaFoldDB" id="A0A3D9HX28"/>
<dbReference type="PANTHER" id="PTHR43792:SF16">
    <property type="entry name" value="N-ACETYLTRANSFERASE DOMAIN-CONTAINING PROTEIN"/>
    <property type="match status" value="1"/>
</dbReference>
<evidence type="ECO:0000259" key="1">
    <source>
        <dbReference type="PROSITE" id="PS51186"/>
    </source>
</evidence>
<dbReference type="OrthoDB" id="6293260at2"/>
<evidence type="ECO:0000313" key="3">
    <source>
        <dbReference type="Proteomes" id="UP000256845"/>
    </source>
</evidence>
<dbReference type="InterPro" id="IPR000182">
    <property type="entry name" value="GNAT_dom"/>
</dbReference>
<feature type="domain" description="N-acetyltransferase" evidence="1">
    <location>
        <begin position="10"/>
        <end position="171"/>
    </location>
</feature>
<accession>A0A3D9HX28</accession>
<dbReference type="Pfam" id="PF13302">
    <property type="entry name" value="Acetyltransf_3"/>
    <property type="match status" value="1"/>
</dbReference>
<keyword evidence="2" id="KW-0808">Transferase</keyword>
<organism evidence="2 3">
    <name type="scientific">Aestuariispira insulae</name>
    <dbReference type="NCBI Taxonomy" id="1461337"/>
    <lineage>
        <taxon>Bacteria</taxon>
        <taxon>Pseudomonadati</taxon>
        <taxon>Pseudomonadota</taxon>
        <taxon>Alphaproteobacteria</taxon>
        <taxon>Rhodospirillales</taxon>
        <taxon>Kiloniellaceae</taxon>
        <taxon>Aestuariispira</taxon>
    </lineage>
</organism>
<dbReference type="PROSITE" id="PS51186">
    <property type="entry name" value="GNAT"/>
    <property type="match status" value="1"/>
</dbReference>
<evidence type="ECO:0000313" key="2">
    <source>
        <dbReference type="EMBL" id="RED53941.1"/>
    </source>
</evidence>
<dbReference type="Gene3D" id="3.40.630.30">
    <property type="match status" value="1"/>
</dbReference>
<proteinExistence type="predicted"/>
<dbReference type="GO" id="GO:0016747">
    <property type="term" value="F:acyltransferase activity, transferring groups other than amino-acyl groups"/>
    <property type="evidence" value="ECO:0007669"/>
    <property type="project" value="InterPro"/>
</dbReference>
<keyword evidence="3" id="KW-1185">Reference proteome</keyword>
<sequence length="173" mass="19694">MQPSLTTERLILTPRTLDDLDDCIAMDRDQEVRRHITPEFRDNFVEADYRQTLRDRISNSHYPDGLGCWTIRKRAPGQAFVGIILLLPVGDIGPETEIGWRLRKDQWGLGFATEAAKALLHHAFMELALNKILCLITPENKRSLSVARKLGFTADGTRQAWGSQFDQFTLSNL</sequence>
<dbReference type="EMBL" id="QRDW01000001">
    <property type="protein sequence ID" value="RED53941.1"/>
    <property type="molecule type" value="Genomic_DNA"/>
</dbReference>
<dbReference type="RefSeq" id="WP_115935040.1">
    <property type="nucleotide sequence ID" value="NZ_QRDW01000001.1"/>
</dbReference>
<gene>
    <name evidence="2" type="ORF">DFP90_101740</name>
</gene>
<dbReference type="Proteomes" id="UP000256845">
    <property type="component" value="Unassembled WGS sequence"/>
</dbReference>
<name>A0A3D9HX28_9PROT</name>
<dbReference type="PANTHER" id="PTHR43792">
    <property type="entry name" value="GNAT FAMILY, PUTATIVE (AFU_ORTHOLOGUE AFUA_3G00765)-RELATED-RELATED"/>
    <property type="match status" value="1"/>
</dbReference>
<dbReference type="SUPFAM" id="SSF55729">
    <property type="entry name" value="Acyl-CoA N-acyltransferases (Nat)"/>
    <property type="match status" value="1"/>
</dbReference>
<protein>
    <submittedName>
        <fullName evidence="2">RimJ/RimL family protein N-acetyltransferase</fullName>
    </submittedName>
</protein>
<dbReference type="InterPro" id="IPR016181">
    <property type="entry name" value="Acyl_CoA_acyltransferase"/>
</dbReference>
<reference evidence="2 3" key="1">
    <citation type="submission" date="2018-07" db="EMBL/GenBank/DDBJ databases">
        <title>Genomic Encyclopedia of Type Strains, Phase III (KMG-III): the genomes of soil and plant-associated and newly described type strains.</title>
        <authorList>
            <person name="Whitman W."/>
        </authorList>
    </citation>
    <scope>NUCLEOTIDE SEQUENCE [LARGE SCALE GENOMIC DNA]</scope>
    <source>
        <strain evidence="2 3">CECT 8488</strain>
    </source>
</reference>